<dbReference type="EMBL" id="JAQJAN010000008">
    <property type="protein sequence ID" value="KAJ5724521.1"/>
    <property type="molecule type" value="Genomic_DNA"/>
</dbReference>
<dbReference type="Proteomes" id="UP001215712">
    <property type="component" value="Unassembled WGS sequence"/>
</dbReference>
<evidence type="ECO:0000256" key="1">
    <source>
        <dbReference type="SAM" id="SignalP"/>
    </source>
</evidence>
<name>A0AAD6HKA2_9EURO</name>
<keyword evidence="1" id="KW-0732">Signal</keyword>
<reference evidence="2" key="1">
    <citation type="journal article" date="2023" name="IMA Fungus">
        <title>Comparative genomic study of the Penicillium genus elucidates a diverse pangenome and 15 lateral gene transfer events.</title>
        <authorList>
            <person name="Petersen C."/>
            <person name="Sorensen T."/>
            <person name="Nielsen M.R."/>
            <person name="Sondergaard T.E."/>
            <person name="Sorensen J.L."/>
            <person name="Fitzpatrick D.A."/>
            <person name="Frisvad J.C."/>
            <person name="Nielsen K.L."/>
        </authorList>
    </citation>
    <scope>NUCLEOTIDE SEQUENCE</scope>
    <source>
        <strain evidence="2">IBT 17514</strain>
    </source>
</reference>
<comment type="caution">
    <text evidence="2">The sequence shown here is derived from an EMBL/GenBank/DDBJ whole genome shotgun (WGS) entry which is preliminary data.</text>
</comment>
<dbReference type="AlphaFoldDB" id="A0AAD6HKA2"/>
<proteinExistence type="predicted"/>
<accession>A0AAD6HKA2</accession>
<feature type="signal peptide" evidence="1">
    <location>
        <begin position="1"/>
        <end position="22"/>
    </location>
</feature>
<evidence type="ECO:0000313" key="2">
    <source>
        <dbReference type="EMBL" id="KAJ5724521.1"/>
    </source>
</evidence>
<gene>
    <name evidence="2" type="ORF">N7493_006249</name>
</gene>
<evidence type="ECO:0000313" key="3">
    <source>
        <dbReference type="Proteomes" id="UP001215712"/>
    </source>
</evidence>
<sequence length="243" mass="26069">MKSQFRFFQSAILASIFQASEALVGLSWSISNTPETGLQDITFPISMPNAPHVSGYYFAQQFNFKNQSNVGYTGLQPREDVESSSVIHAVFSSFINGTTSTDSNCKDGADGGAGVSCAVDIDASYEHGYHLKVNNTGGTTWSGTLIDAVTKNETHIGAYTLPEGSGGILGTQVGFVEYYPWNSQAQHSCATLPQTEVTFGIPTTESGEAGSLEEPYEYGDCLNEVNFATTEVDDGYWIAVGFP</sequence>
<keyword evidence="3" id="KW-1185">Reference proteome</keyword>
<organism evidence="2 3">
    <name type="scientific">Penicillium malachiteum</name>
    <dbReference type="NCBI Taxonomy" id="1324776"/>
    <lineage>
        <taxon>Eukaryota</taxon>
        <taxon>Fungi</taxon>
        <taxon>Dikarya</taxon>
        <taxon>Ascomycota</taxon>
        <taxon>Pezizomycotina</taxon>
        <taxon>Eurotiomycetes</taxon>
        <taxon>Eurotiomycetidae</taxon>
        <taxon>Eurotiales</taxon>
        <taxon>Aspergillaceae</taxon>
        <taxon>Penicillium</taxon>
    </lineage>
</organism>
<protein>
    <submittedName>
        <fullName evidence="2">Uncharacterized protein</fullName>
    </submittedName>
</protein>
<reference evidence="2" key="2">
    <citation type="submission" date="2023-01" db="EMBL/GenBank/DDBJ databases">
        <authorList>
            <person name="Petersen C."/>
        </authorList>
    </citation>
    <scope>NUCLEOTIDE SEQUENCE</scope>
    <source>
        <strain evidence="2">IBT 17514</strain>
    </source>
</reference>
<feature type="chain" id="PRO_5042101696" evidence="1">
    <location>
        <begin position="23"/>
        <end position="243"/>
    </location>
</feature>